<dbReference type="Pfam" id="PF17833">
    <property type="entry name" value="pre-PUA_NIP7"/>
    <property type="match status" value="1"/>
</dbReference>
<dbReference type="InterPro" id="IPR005155">
    <property type="entry name" value="UPF0113_PUA"/>
</dbReference>
<proteinExistence type="predicted"/>
<feature type="domain" description="60S ribosome subunit biogenesis protein NIP7 pre-PUA" evidence="1">
    <location>
        <begin position="9"/>
        <end position="57"/>
    </location>
</feature>
<protein>
    <submittedName>
        <fullName evidence="2">Nip7 protein</fullName>
    </submittedName>
</protein>
<dbReference type="SUPFAM" id="SSF88802">
    <property type="entry name" value="Pre-PUA domain"/>
    <property type="match status" value="1"/>
</dbReference>
<keyword evidence="3" id="KW-1185">Reference proteome</keyword>
<name>A0A812NJ61_SYMPI</name>
<gene>
    <name evidence="2" type="primary">nip7</name>
    <name evidence="2" type="ORF">SPIL2461_LOCUS6779</name>
</gene>
<dbReference type="CDD" id="cd21151">
    <property type="entry name" value="PUA_Nip7-like"/>
    <property type="match status" value="1"/>
</dbReference>
<dbReference type="InterPro" id="IPR055359">
    <property type="entry name" value="Nip7_N_euk"/>
</dbReference>
<dbReference type="Gene3D" id="2.30.130.10">
    <property type="entry name" value="PUA domain"/>
    <property type="match status" value="1"/>
</dbReference>
<dbReference type="CDD" id="cd21146">
    <property type="entry name" value="Nip7_N_euk"/>
    <property type="match status" value="1"/>
</dbReference>
<dbReference type="SUPFAM" id="SSF88697">
    <property type="entry name" value="PUA domain-like"/>
    <property type="match status" value="1"/>
</dbReference>
<dbReference type="AlphaFoldDB" id="A0A812NJ61"/>
<reference evidence="2" key="1">
    <citation type="submission" date="2021-02" db="EMBL/GenBank/DDBJ databases">
        <authorList>
            <person name="Dougan E. K."/>
            <person name="Rhodes N."/>
            <person name="Thang M."/>
            <person name="Chan C."/>
        </authorList>
    </citation>
    <scope>NUCLEOTIDE SEQUENCE</scope>
</reference>
<dbReference type="InterPro" id="IPR015947">
    <property type="entry name" value="PUA-like_sf"/>
</dbReference>
<dbReference type="EMBL" id="CAJNIZ010010413">
    <property type="protein sequence ID" value="CAE7300051.1"/>
    <property type="molecule type" value="Genomic_DNA"/>
</dbReference>
<evidence type="ECO:0000259" key="1">
    <source>
        <dbReference type="Pfam" id="PF17833"/>
    </source>
</evidence>
<evidence type="ECO:0000313" key="2">
    <source>
        <dbReference type="EMBL" id="CAE7300051.1"/>
    </source>
</evidence>
<dbReference type="GO" id="GO:0003723">
    <property type="term" value="F:RNA binding"/>
    <property type="evidence" value="ECO:0007669"/>
    <property type="project" value="InterPro"/>
</dbReference>
<sequence length="98" mass="11410">MVDRPDGIFLFRLHKERVFYMSERVLKHSGHIPKKELLSAGVCIGKFTHSRKFRLLITALDYLARLAQYRVWLKPSGEQHFVYGNHVVKAGIAWAEET</sequence>
<comment type="caution">
    <text evidence="2">The sequence shown here is derived from an EMBL/GenBank/DDBJ whole genome shotgun (WGS) entry which is preliminary data.</text>
</comment>
<dbReference type="InterPro" id="IPR040598">
    <property type="entry name" value="NIP7_N"/>
</dbReference>
<dbReference type="InterPro" id="IPR036974">
    <property type="entry name" value="PUA_sf"/>
</dbReference>
<dbReference type="OrthoDB" id="27490at2759"/>
<dbReference type="Gene3D" id="3.10.450.220">
    <property type="match status" value="1"/>
</dbReference>
<accession>A0A812NJ61</accession>
<organism evidence="2 3">
    <name type="scientific">Symbiodinium pilosum</name>
    <name type="common">Dinoflagellate</name>
    <dbReference type="NCBI Taxonomy" id="2952"/>
    <lineage>
        <taxon>Eukaryota</taxon>
        <taxon>Sar</taxon>
        <taxon>Alveolata</taxon>
        <taxon>Dinophyceae</taxon>
        <taxon>Suessiales</taxon>
        <taxon>Symbiodiniaceae</taxon>
        <taxon>Symbiodinium</taxon>
    </lineage>
</organism>
<evidence type="ECO:0000313" key="3">
    <source>
        <dbReference type="Proteomes" id="UP000649617"/>
    </source>
</evidence>
<dbReference type="Proteomes" id="UP000649617">
    <property type="component" value="Unassembled WGS sequence"/>
</dbReference>